<comment type="similarity">
    <text evidence="2">Belongs to the PBP/GOBP family.</text>
</comment>
<dbReference type="InterPro" id="IPR036728">
    <property type="entry name" value="PBP_GOBP_sf"/>
</dbReference>
<dbReference type="CDD" id="cd23992">
    <property type="entry name" value="PBP_GOBP"/>
    <property type="match status" value="2"/>
</dbReference>
<evidence type="ECO:0000256" key="4">
    <source>
        <dbReference type="ARBA" id="ARBA00022729"/>
    </source>
</evidence>
<keyword evidence="4" id="KW-0732">Signal</keyword>
<proteinExistence type="evidence at transcript level"/>
<dbReference type="EMBL" id="KY826457">
    <property type="protein sequence ID" value="AVI04885.1"/>
    <property type="molecule type" value="mRNA"/>
</dbReference>
<sequence>MLCFSKKVGFQNQEGAVQRDVIEKKLGSIVEDKEIFDKLIKDCVVQKESPQETAFFIAKCMREVSPNLQLFKVDSFLTQEQKELRTKVLKKCQEETKVPTNVLENARKGDFQEEPLLKDYFFCINKQSNNLDESGFYKIDVVAEKMKKLFGQERGDKIIQKCIKNLENPLTTSFEALKCIYFEVPETSLAF</sequence>
<evidence type="ECO:0000256" key="3">
    <source>
        <dbReference type="ARBA" id="ARBA00022525"/>
    </source>
</evidence>
<dbReference type="SMART" id="SM00708">
    <property type="entry name" value="PhBP"/>
    <property type="match status" value="1"/>
</dbReference>
<dbReference type="Gene3D" id="1.10.238.20">
    <property type="entry name" value="Pheromone/general odorant binding protein domain"/>
    <property type="match status" value="2"/>
</dbReference>
<evidence type="ECO:0000313" key="5">
    <source>
        <dbReference type="EMBL" id="AVI04885.1"/>
    </source>
</evidence>
<organism evidence="5">
    <name type="scientific">Anthonomus grandis</name>
    <name type="common">Mexican cotton boll weevil</name>
    <name type="synonym">Anthonomus thurberiae</name>
    <dbReference type="NCBI Taxonomy" id="7044"/>
    <lineage>
        <taxon>Eukaryota</taxon>
        <taxon>Metazoa</taxon>
        <taxon>Ecdysozoa</taxon>
        <taxon>Arthropoda</taxon>
        <taxon>Hexapoda</taxon>
        <taxon>Insecta</taxon>
        <taxon>Pterygota</taxon>
        <taxon>Neoptera</taxon>
        <taxon>Endopterygota</taxon>
        <taxon>Coleoptera</taxon>
        <taxon>Polyphaga</taxon>
        <taxon>Cucujiformia</taxon>
        <taxon>Curculionidae</taxon>
        <taxon>Curculioninae</taxon>
        <taxon>Anthonomini</taxon>
        <taxon>Anthonomus</taxon>
    </lineage>
</organism>
<keyword evidence="3" id="KW-0964">Secreted</keyword>
<dbReference type="AlphaFoldDB" id="A0A2P1A493"/>
<dbReference type="PANTHER" id="PTHR11857:SF43">
    <property type="entry name" value="GEO07291P1-RELATED"/>
    <property type="match status" value="1"/>
</dbReference>
<dbReference type="InterPro" id="IPR006170">
    <property type="entry name" value="PBP/GOBP"/>
</dbReference>
<accession>A0A2P1A493</accession>
<dbReference type="PANTHER" id="PTHR11857">
    <property type="entry name" value="ODORANT BINDING PROTEIN-RELATED"/>
    <property type="match status" value="1"/>
</dbReference>
<protein>
    <submittedName>
        <fullName evidence="5">Putative odorant-binding protein 4</fullName>
    </submittedName>
</protein>
<dbReference type="Pfam" id="PF01395">
    <property type="entry name" value="PBP_GOBP"/>
    <property type="match status" value="2"/>
</dbReference>
<name>A0A2P1A493_ANTGR</name>
<dbReference type="SUPFAM" id="SSF47565">
    <property type="entry name" value="Insect pheromone/odorant-binding proteins"/>
    <property type="match status" value="2"/>
</dbReference>
<dbReference type="GO" id="GO:0005549">
    <property type="term" value="F:odorant binding"/>
    <property type="evidence" value="ECO:0007669"/>
    <property type="project" value="InterPro"/>
</dbReference>
<evidence type="ECO:0000256" key="2">
    <source>
        <dbReference type="ARBA" id="ARBA00008098"/>
    </source>
</evidence>
<dbReference type="GO" id="GO:0007608">
    <property type="term" value="P:sensory perception of smell"/>
    <property type="evidence" value="ECO:0007669"/>
    <property type="project" value="TreeGrafter"/>
</dbReference>
<evidence type="ECO:0000256" key="1">
    <source>
        <dbReference type="ARBA" id="ARBA00004613"/>
    </source>
</evidence>
<dbReference type="GO" id="GO:0005615">
    <property type="term" value="C:extracellular space"/>
    <property type="evidence" value="ECO:0007669"/>
    <property type="project" value="TreeGrafter"/>
</dbReference>
<reference evidence="5" key="1">
    <citation type="submission" date="2017-03" db="EMBL/GenBank/DDBJ databases">
        <title>Hypothetical protein related to olfaction in boll weevil.</title>
        <authorList>
            <person name="Pires Paula D."/>
            <person name="C Togawa R."/>
        </authorList>
    </citation>
    <scope>NUCLEOTIDE SEQUENCE</scope>
</reference>
<comment type="subcellular location">
    <subcellularLocation>
        <location evidence="1">Secreted</location>
    </subcellularLocation>
</comment>